<evidence type="ECO:0000313" key="2">
    <source>
        <dbReference type="EMBL" id="CAA9387268.1"/>
    </source>
</evidence>
<feature type="compositionally biased region" description="Basic and acidic residues" evidence="1">
    <location>
        <begin position="99"/>
        <end position="112"/>
    </location>
</feature>
<feature type="region of interest" description="Disordered" evidence="1">
    <location>
        <begin position="48"/>
        <end position="116"/>
    </location>
</feature>
<feature type="non-terminal residue" evidence="2">
    <location>
        <position position="201"/>
    </location>
</feature>
<feature type="non-terminal residue" evidence="2">
    <location>
        <position position="1"/>
    </location>
</feature>
<name>A0A6J4NGN2_9ACTN</name>
<gene>
    <name evidence="2" type="ORF">AVDCRST_MAG32-2076</name>
</gene>
<proteinExistence type="predicted"/>
<dbReference type="EMBL" id="CADCUM010000086">
    <property type="protein sequence ID" value="CAA9387268.1"/>
    <property type="molecule type" value="Genomic_DNA"/>
</dbReference>
<protein>
    <submittedName>
        <fullName evidence="2">Probable Co/Zn/Cd efflux system membrane fusion protein</fullName>
    </submittedName>
</protein>
<feature type="region of interest" description="Disordered" evidence="1">
    <location>
        <begin position="173"/>
        <end position="201"/>
    </location>
</feature>
<feature type="region of interest" description="Disordered" evidence="1">
    <location>
        <begin position="1"/>
        <end position="29"/>
    </location>
</feature>
<feature type="region of interest" description="Disordered" evidence="1">
    <location>
        <begin position="127"/>
        <end position="146"/>
    </location>
</feature>
<accession>A0A6J4NGN2</accession>
<organism evidence="2">
    <name type="scientific">uncultured Nocardioides sp</name>
    <dbReference type="NCBI Taxonomy" id="198441"/>
    <lineage>
        <taxon>Bacteria</taxon>
        <taxon>Bacillati</taxon>
        <taxon>Actinomycetota</taxon>
        <taxon>Actinomycetes</taxon>
        <taxon>Propionibacteriales</taxon>
        <taxon>Nocardioidaceae</taxon>
        <taxon>Nocardioides</taxon>
        <taxon>environmental samples</taxon>
    </lineage>
</organism>
<evidence type="ECO:0000256" key="1">
    <source>
        <dbReference type="SAM" id="MobiDB-lite"/>
    </source>
</evidence>
<reference evidence="2" key="1">
    <citation type="submission" date="2020-02" db="EMBL/GenBank/DDBJ databases">
        <authorList>
            <person name="Meier V. D."/>
        </authorList>
    </citation>
    <scope>NUCLEOTIDE SEQUENCE</scope>
    <source>
        <strain evidence="2">AVDCRST_MAG32</strain>
    </source>
</reference>
<feature type="compositionally biased region" description="Basic residues" evidence="1">
    <location>
        <begin position="13"/>
        <end position="27"/>
    </location>
</feature>
<sequence length="201" mass="23149">AEPLSAHHQGPGRCHHPRRRRLRRRHGLPGVVRLLQRTDPQLRQRLVDRLGQPDRRRQRLGALPGQQHGAGRHRLQVPQGHRDGVRAQHGQGLQRQPRPVHERPGEPGPHHDQGRHRRLLRRLLRVHRGEHPDHQRPALPARDGEQLRRRHRWLGDPGGDVPQDLPAHLEVRHDGHDPVADRPAAGHPHRHRHAVGDAQQL</sequence>
<dbReference type="AlphaFoldDB" id="A0A6J4NGN2"/>